<evidence type="ECO:0000256" key="1">
    <source>
        <dbReference type="ARBA" id="ARBA00022723"/>
    </source>
</evidence>
<dbReference type="SUPFAM" id="SSF49599">
    <property type="entry name" value="TRAF domain-like"/>
    <property type="match status" value="2"/>
</dbReference>
<dbReference type="EMBL" id="BQKY01000002">
    <property type="protein sequence ID" value="GJN87752.1"/>
    <property type="molecule type" value="Genomic_DNA"/>
</dbReference>
<evidence type="ECO:0000259" key="7">
    <source>
        <dbReference type="PROSITE" id="PS50145"/>
    </source>
</evidence>
<dbReference type="GO" id="GO:0008270">
    <property type="term" value="F:zinc ion binding"/>
    <property type="evidence" value="ECO:0007669"/>
    <property type="project" value="UniProtKB-KW"/>
</dbReference>
<dbReference type="InterPro" id="IPR013083">
    <property type="entry name" value="Znf_RING/FYVE/PHD"/>
</dbReference>
<feature type="domain" description="TRAF-type" evidence="7">
    <location>
        <begin position="11"/>
        <end position="54"/>
    </location>
</feature>
<evidence type="ECO:0000256" key="5">
    <source>
        <dbReference type="SAM" id="Coils"/>
    </source>
</evidence>
<organism evidence="8 9">
    <name type="scientific">Rhodotorula paludigena</name>
    <dbReference type="NCBI Taxonomy" id="86838"/>
    <lineage>
        <taxon>Eukaryota</taxon>
        <taxon>Fungi</taxon>
        <taxon>Dikarya</taxon>
        <taxon>Basidiomycota</taxon>
        <taxon>Pucciniomycotina</taxon>
        <taxon>Microbotryomycetes</taxon>
        <taxon>Sporidiobolales</taxon>
        <taxon>Sporidiobolaceae</taxon>
        <taxon>Rhodotorula</taxon>
    </lineage>
</organism>
<feature type="domain" description="TRAF-type" evidence="7">
    <location>
        <begin position="65"/>
        <end position="119"/>
    </location>
</feature>
<keyword evidence="2 4" id="KW-0863">Zinc-finger</keyword>
<feature type="compositionally biased region" description="Basic and acidic residues" evidence="6">
    <location>
        <begin position="193"/>
        <end position="207"/>
    </location>
</feature>
<dbReference type="Gene3D" id="3.30.40.10">
    <property type="entry name" value="Zinc/RING finger domain, C3HC4 (zinc finger)"/>
    <property type="match status" value="2"/>
</dbReference>
<dbReference type="Pfam" id="PF02176">
    <property type="entry name" value="zf-TRAF"/>
    <property type="match status" value="1"/>
</dbReference>
<name>A0AAV5GEJ4_9BASI</name>
<reference evidence="8 9" key="1">
    <citation type="submission" date="2021-12" db="EMBL/GenBank/DDBJ databases">
        <title>High titer production of polyol ester of fatty acids by Rhodotorula paludigena BS15 towards product separation-free biomass refinery.</title>
        <authorList>
            <person name="Mano J."/>
            <person name="Ono H."/>
            <person name="Tanaka T."/>
            <person name="Naito K."/>
            <person name="Sushida H."/>
            <person name="Ike M."/>
            <person name="Tokuyasu K."/>
            <person name="Kitaoka M."/>
        </authorList>
    </citation>
    <scope>NUCLEOTIDE SEQUENCE [LARGE SCALE GENOMIC DNA]</scope>
    <source>
        <strain evidence="8 9">BS15</strain>
    </source>
</reference>
<gene>
    <name evidence="8" type="ORF">Rhopal_000707-T1</name>
</gene>
<feature type="zinc finger region" description="TRAF-type" evidence="4">
    <location>
        <begin position="65"/>
        <end position="119"/>
    </location>
</feature>
<comment type="caution">
    <text evidence="8">The sequence shown here is derived from an EMBL/GenBank/DDBJ whole genome shotgun (WGS) entry which is preliminary data.</text>
</comment>
<protein>
    <recommendedName>
        <fullName evidence="7">TRAF-type domain-containing protein</fullName>
    </recommendedName>
</protein>
<evidence type="ECO:0000313" key="9">
    <source>
        <dbReference type="Proteomes" id="UP001342314"/>
    </source>
</evidence>
<feature type="compositionally biased region" description="Acidic residues" evidence="6">
    <location>
        <begin position="211"/>
        <end position="222"/>
    </location>
</feature>
<keyword evidence="9" id="KW-1185">Reference proteome</keyword>
<accession>A0AAV5GEJ4</accession>
<evidence type="ECO:0000256" key="2">
    <source>
        <dbReference type="ARBA" id="ARBA00022771"/>
    </source>
</evidence>
<feature type="region of interest" description="Disordered" evidence="6">
    <location>
        <begin position="188"/>
        <end position="295"/>
    </location>
</feature>
<keyword evidence="3 4" id="KW-0862">Zinc</keyword>
<keyword evidence="1 4" id="KW-0479">Metal-binding</keyword>
<dbReference type="AlphaFoldDB" id="A0AAV5GEJ4"/>
<dbReference type="InterPro" id="IPR001293">
    <property type="entry name" value="Znf_TRAF"/>
</dbReference>
<dbReference type="PROSITE" id="PS50145">
    <property type="entry name" value="ZF_TRAF"/>
    <property type="match status" value="2"/>
</dbReference>
<proteinExistence type="predicted"/>
<feature type="zinc finger region" description="TRAF-type" evidence="4">
    <location>
        <begin position="11"/>
        <end position="54"/>
    </location>
</feature>
<evidence type="ECO:0000256" key="4">
    <source>
        <dbReference type="PROSITE-ProRule" id="PRU00207"/>
    </source>
</evidence>
<sequence length="295" mass="31692">MVYESRYPGNHKGECQYLMIDCPHSDCEERALRKDMPAHEVACPHRIVDCHLACPAQYAAKDEAAHLQVCPKVVVACPRSCGQDHERGKLPDHEGECTATIGCPTRTQKAHLAEHEEHCHAQAALAREAADELDAARDEVAALKKQLADMQKAAGAAPSASPVPLSDAASPPDAAGIEAAEDLFRRATSASPDDVKDGIDGNIKADLDQLGGEDDPNEEDAAGNDVAAPQHAHDLDNAADLVEGAASNDNLSDVPLPPRRRGKRMAPLHVEDDEDDLAPAQRRRLAVEEELTDEE</sequence>
<keyword evidence="5" id="KW-0175">Coiled coil</keyword>
<evidence type="ECO:0000313" key="8">
    <source>
        <dbReference type="EMBL" id="GJN87752.1"/>
    </source>
</evidence>
<dbReference type="Proteomes" id="UP001342314">
    <property type="component" value="Unassembled WGS sequence"/>
</dbReference>
<evidence type="ECO:0000256" key="3">
    <source>
        <dbReference type="ARBA" id="ARBA00022833"/>
    </source>
</evidence>
<evidence type="ECO:0000256" key="6">
    <source>
        <dbReference type="SAM" id="MobiDB-lite"/>
    </source>
</evidence>
<feature type="coiled-coil region" evidence="5">
    <location>
        <begin position="126"/>
        <end position="153"/>
    </location>
</feature>
<dbReference type="PANTHER" id="PTHR10131:SF94">
    <property type="entry name" value="TNF RECEPTOR-ASSOCIATED FACTOR 4"/>
    <property type="match status" value="1"/>
</dbReference>
<dbReference type="PANTHER" id="PTHR10131">
    <property type="entry name" value="TNF RECEPTOR ASSOCIATED FACTOR"/>
    <property type="match status" value="1"/>
</dbReference>